<reference evidence="4" key="1">
    <citation type="submission" date="2024-10" db="EMBL/GenBank/DDBJ databases">
        <authorList>
            <person name="Ryan C."/>
        </authorList>
    </citation>
    <scope>NUCLEOTIDE SEQUENCE [LARGE SCALE GENOMIC DNA]</scope>
</reference>
<evidence type="ECO:0000259" key="1">
    <source>
        <dbReference type="Pfam" id="PF00646"/>
    </source>
</evidence>
<dbReference type="InterPro" id="IPR036047">
    <property type="entry name" value="F-box-like_dom_sf"/>
</dbReference>
<dbReference type="AlphaFoldDB" id="A0ABC9FC62"/>
<name>A0ABC9FC62_9POAL</name>
<dbReference type="Pfam" id="PF08387">
    <property type="entry name" value="FBD"/>
    <property type="match status" value="1"/>
</dbReference>
<dbReference type="InterPro" id="IPR006566">
    <property type="entry name" value="FBD"/>
</dbReference>
<proteinExistence type="predicted"/>
<evidence type="ECO:0000313" key="4">
    <source>
        <dbReference type="EMBL" id="CAL5072741.1"/>
    </source>
</evidence>
<dbReference type="Pfam" id="PF24758">
    <property type="entry name" value="LRR_At5g56370"/>
    <property type="match status" value="1"/>
</dbReference>
<dbReference type="PANTHER" id="PTHR34709">
    <property type="entry name" value="OS10G0396666 PROTEIN"/>
    <property type="match status" value="1"/>
</dbReference>
<feature type="domain" description="FBD" evidence="2">
    <location>
        <begin position="390"/>
        <end position="422"/>
    </location>
</feature>
<dbReference type="InterPro" id="IPR055411">
    <property type="entry name" value="LRR_FXL15/At3g58940/PEG3-like"/>
</dbReference>
<evidence type="ECO:0000313" key="5">
    <source>
        <dbReference type="Proteomes" id="UP001497457"/>
    </source>
</evidence>
<dbReference type="InterPro" id="IPR055312">
    <property type="entry name" value="FBL15-like"/>
</dbReference>
<dbReference type="Proteomes" id="UP001497457">
    <property type="component" value="Chromosome 6rd"/>
</dbReference>
<evidence type="ECO:0008006" key="6">
    <source>
        <dbReference type="Google" id="ProtNLM"/>
    </source>
</evidence>
<feature type="domain" description="F-box/LRR-repeat protein 15/At3g58940/PEG3-like LRR" evidence="3">
    <location>
        <begin position="112"/>
        <end position="248"/>
    </location>
</feature>
<feature type="domain" description="F-box" evidence="1">
    <location>
        <begin position="28"/>
        <end position="66"/>
    </location>
</feature>
<dbReference type="EMBL" id="OZ075116">
    <property type="protein sequence ID" value="CAL5072741.1"/>
    <property type="molecule type" value="Genomic_DNA"/>
</dbReference>
<dbReference type="PANTHER" id="PTHR34709:SF44">
    <property type="entry name" value="FBD DOMAIN-CONTAINING PROTEIN"/>
    <property type="match status" value="1"/>
</dbReference>
<keyword evidence="5" id="KW-1185">Reference proteome</keyword>
<protein>
    <recommendedName>
        <fullName evidence="6">F-box domain-containing protein</fullName>
    </recommendedName>
</protein>
<accession>A0ABC9FC62</accession>
<gene>
    <name evidence="4" type="ORF">URODEC1_LOCUS104180</name>
</gene>
<evidence type="ECO:0000259" key="2">
    <source>
        <dbReference type="Pfam" id="PF08387"/>
    </source>
</evidence>
<evidence type="ECO:0000259" key="3">
    <source>
        <dbReference type="Pfam" id="PF24758"/>
    </source>
</evidence>
<dbReference type="SUPFAM" id="SSF81383">
    <property type="entry name" value="F-box domain"/>
    <property type="match status" value="1"/>
</dbReference>
<sequence>MEFKSDPRRRRVAGPCGPGGAGGGVDRISGLPDDLFLHVLARLRCARAAAHASLLSRRWRGLWRYLPELTFREIAPVALDAALAQVARTELPLSLLDIDVPPGHRLSPARVASLLRAAARAAPAELNFVVWGLPEDRPTAVEVPRFHRATSVKFAMWNLAITLPDEAEGGGFPVAEKLSIDGCSFDFGALISRCPRLRLLHARCIDGIGTITVHSPTIESLDVDGVSLGGIDIVAPLLKKFTLMGSYTRRDLSVSFSAPMVQDVHWSAHFSTWWVLTGSMWGLCRFSLCLEEGAYRLHLRIEAQDFWLTGDVNLKQKIAQFPCFSVLKLSLVTCGHIYGATALNVLEVCTDIKRLTLVIYDLKVRKPCQQNCRCDQPYNWRNQNIPLAALEEVEIEGFEGAEHEVDLLKLILRCAPMLKVMTVTLSDEVSPCISGCEEICRVLKACPSLKWSVYSPH</sequence>
<dbReference type="InterPro" id="IPR001810">
    <property type="entry name" value="F-box_dom"/>
</dbReference>
<dbReference type="Pfam" id="PF00646">
    <property type="entry name" value="F-box"/>
    <property type="match status" value="1"/>
</dbReference>
<organism evidence="4 5">
    <name type="scientific">Urochloa decumbens</name>
    <dbReference type="NCBI Taxonomy" id="240449"/>
    <lineage>
        <taxon>Eukaryota</taxon>
        <taxon>Viridiplantae</taxon>
        <taxon>Streptophyta</taxon>
        <taxon>Embryophyta</taxon>
        <taxon>Tracheophyta</taxon>
        <taxon>Spermatophyta</taxon>
        <taxon>Magnoliopsida</taxon>
        <taxon>Liliopsida</taxon>
        <taxon>Poales</taxon>
        <taxon>Poaceae</taxon>
        <taxon>PACMAD clade</taxon>
        <taxon>Panicoideae</taxon>
        <taxon>Panicodae</taxon>
        <taxon>Paniceae</taxon>
        <taxon>Melinidinae</taxon>
        <taxon>Urochloa</taxon>
    </lineage>
</organism>